<dbReference type="eggNOG" id="COG1933">
    <property type="taxonomic scope" value="Bacteria"/>
</dbReference>
<keyword evidence="1" id="KW-0812">Transmembrane</keyword>
<reference evidence="4 5" key="1">
    <citation type="journal article" date="2014" name="Genome Announc.">
        <title>Genome Sequence of Youngiibacter fragilis, the Type Strain of the Genus Youngiibacter.</title>
        <authorList>
            <person name="Wawrik C.B."/>
            <person name="Callaghan A.V."/>
            <person name="Stamps B.W."/>
            <person name="Wawrik B."/>
        </authorList>
    </citation>
    <scope>NUCLEOTIDE SEQUENCE [LARGE SCALE GENOMIC DNA]</scope>
    <source>
        <strain evidence="4 5">232.1</strain>
    </source>
</reference>
<feature type="domain" description="DZANK-type" evidence="2">
    <location>
        <begin position="62"/>
        <end position="105"/>
    </location>
</feature>
<dbReference type="Pfam" id="PF16107">
    <property type="entry name" value="DUF4825"/>
    <property type="match status" value="1"/>
</dbReference>
<dbReference type="InterPro" id="IPR025874">
    <property type="entry name" value="DZR"/>
</dbReference>
<dbReference type="Pfam" id="PF12773">
    <property type="entry name" value="DZR"/>
    <property type="match status" value="1"/>
</dbReference>
<name>V7I5C5_9CLOT</name>
<sequence>MAPIASMLFLVIPIMIGIYVYRDASQRGMNAVLWTLISVFSPTFIGLIIYLIVRNDHSAMQCPKCQYPVTEQYSVCPHCGTQLKERCQKCSSPLESYWEVCATCGEPVPEESRSPLTSVNRDKGLGRILIAAILIPVLAMAVLAFGLVAYRGTFSTSSIGTVSGMPYEEYLGNRTIAEWLKVSKASADGIYVLEQQVTTKDGTNTDYLIYYKGLSHPMDATAEGLSRNLFKGSTLKISYTSRDGIPADDYHIFQVNYFTADVPALEIYLDGVKANYTLIRTSGSISFSGGIMWKQYAEDLYKAKVQYLGNNSAVSNLIGKTGFAGLGEYSIELETGIEPYGLTVTFNSPIEAFSELDLMPDAMLLLGLIENLDHVEILSGDVDFKLNAAEASDMLGYDVKDIGSSREALLEYLENSGNLAYSN</sequence>
<evidence type="ECO:0008006" key="6">
    <source>
        <dbReference type="Google" id="ProtNLM"/>
    </source>
</evidence>
<comment type="caution">
    <text evidence="4">The sequence shown here is derived from an EMBL/GenBank/DDBJ whole genome shotgun (WGS) entry which is preliminary data.</text>
</comment>
<keyword evidence="1" id="KW-0472">Membrane</keyword>
<feature type="domain" description="DUF4825" evidence="3">
    <location>
        <begin position="300"/>
        <end position="379"/>
    </location>
</feature>
<feature type="transmembrane region" description="Helical" evidence="1">
    <location>
        <begin position="32"/>
        <end position="53"/>
    </location>
</feature>
<evidence type="ECO:0000259" key="3">
    <source>
        <dbReference type="Pfam" id="PF16107"/>
    </source>
</evidence>
<dbReference type="AlphaFoldDB" id="V7I5C5"/>
<gene>
    <name evidence="4" type="ORF">T472_0206470</name>
</gene>
<proteinExistence type="predicted"/>
<evidence type="ECO:0000313" key="4">
    <source>
        <dbReference type="EMBL" id="ETA81445.1"/>
    </source>
</evidence>
<protein>
    <recommendedName>
        <fullName evidence="6">DZANK-type domain-containing protein</fullName>
    </recommendedName>
</protein>
<dbReference type="InterPro" id="IPR032250">
    <property type="entry name" value="DUF4825"/>
</dbReference>
<dbReference type="Proteomes" id="UP000017747">
    <property type="component" value="Unassembled WGS sequence"/>
</dbReference>
<keyword evidence="5" id="KW-1185">Reference proteome</keyword>
<organism evidence="4 5">
    <name type="scientific">Youngiibacter fragilis 232.1</name>
    <dbReference type="NCBI Taxonomy" id="994573"/>
    <lineage>
        <taxon>Bacteria</taxon>
        <taxon>Bacillati</taxon>
        <taxon>Bacillota</taxon>
        <taxon>Clostridia</taxon>
        <taxon>Eubacteriales</taxon>
        <taxon>Clostridiaceae</taxon>
        <taxon>Youngiibacter</taxon>
    </lineage>
</organism>
<evidence type="ECO:0000259" key="2">
    <source>
        <dbReference type="Pfam" id="PF12773"/>
    </source>
</evidence>
<dbReference type="STRING" id="994573.T472_0206470"/>
<keyword evidence="1" id="KW-1133">Transmembrane helix</keyword>
<dbReference type="EMBL" id="AXUN02000113">
    <property type="protein sequence ID" value="ETA81445.1"/>
    <property type="molecule type" value="Genomic_DNA"/>
</dbReference>
<feature type="transmembrane region" description="Helical" evidence="1">
    <location>
        <begin position="128"/>
        <end position="150"/>
    </location>
</feature>
<accession>V7I5C5</accession>
<evidence type="ECO:0000256" key="1">
    <source>
        <dbReference type="SAM" id="Phobius"/>
    </source>
</evidence>
<evidence type="ECO:0000313" key="5">
    <source>
        <dbReference type="Proteomes" id="UP000017747"/>
    </source>
</evidence>